<dbReference type="SUPFAM" id="SSF57667">
    <property type="entry name" value="beta-beta-alpha zinc fingers"/>
    <property type="match status" value="3"/>
</dbReference>
<dbReference type="GO" id="GO:0000981">
    <property type="term" value="F:DNA-binding transcription factor activity, RNA polymerase II-specific"/>
    <property type="evidence" value="ECO:0007669"/>
    <property type="project" value="TreeGrafter"/>
</dbReference>
<dbReference type="PANTHER" id="PTHR24388:SF53">
    <property type="entry name" value="CHORION TRANSCRIPTION FACTOR CF2-RELATED"/>
    <property type="match status" value="1"/>
</dbReference>
<sequence length="311" mass="36176">MEDTRIDHKEEQTNLFCENDFFTTWDAHPTIEYNFKSHRKEMSSSDEEIPKCERPSAEYEPHSLTPIDLLILAARYVSSHSGEPSISSLPVSEGSPSVRQPVEPSALSDPESHPDHSSNSCNQKMIQSHQQTKQSPNKQIPCSVCKKLYFKKYLKIHMRIHTGERPYTCKTCGKSFIQNGDLKNHIRIHTGERPHTCKECGKSFTELRNLKTHMRSHTGERPYTCKICEKQFTTKRNMKSHIHSAHNKDNAFTCRFCKKQYAREESLKNHIQEYHVSEKTFTCNTCGKLFTRDCHLKIHMRKVHNKEEHSS</sequence>
<dbReference type="Pfam" id="PF00096">
    <property type="entry name" value="zf-C2H2"/>
    <property type="match status" value="4"/>
</dbReference>
<evidence type="ECO:0000256" key="4">
    <source>
        <dbReference type="ARBA" id="ARBA00022771"/>
    </source>
</evidence>
<dbReference type="InterPro" id="IPR036236">
    <property type="entry name" value="Znf_C2H2_sf"/>
</dbReference>
<feature type="region of interest" description="Disordered" evidence="11">
    <location>
        <begin position="83"/>
        <end position="137"/>
    </location>
</feature>
<keyword evidence="6" id="KW-0805">Transcription regulation</keyword>
<dbReference type="PROSITE" id="PS50157">
    <property type="entry name" value="ZINC_FINGER_C2H2_2"/>
    <property type="match status" value="6"/>
</dbReference>
<gene>
    <name evidence="13" type="ORF">NPIL_251681</name>
</gene>
<dbReference type="FunFam" id="3.30.160.60:FF:000130">
    <property type="entry name" value="Spalt-like transcription factor 4"/>
    <property type="match status" value="1"/>
</dbReference>
<evidence type="ECO:0000256" key="3">
    <source>
        <dbReference type="ARBA" id="ARBA00022737"/>
    </source>
</evidence>
<dbReference type="GO" id="GO:0005634">
    <property type="term" value="C:nucleus"/>
    <property type="evidence" value="ECO:0007669"/>
    <property type="project" value="UniProtKB-SubCell"/>
</dbReference>
<organism evidence="13 14">
    <name type="scientific">Nephila pilipes</name>
    <name type="common">Giant wood spider</name>
    <name type="synonym">Nephila maculata</name>
    <dbReference type="NCBI Taxonomy" id="299642"/>
    <lineage>
        <taxon>Eukaryota</taxon>
        <taxon>Metazoa</taxon>
        <taxon>Ecdysozoa</taxon>
        <taxon>Arthropoda</taxon>
        <taxon>Chelicerata</taxon>
        <taxon>Arachnida</taxon>
        <taxon>Araneae</taxon>
        <taxon>Araneomorphae</taxon>
        <taxon>Entelegynae</taxon>
        <taxon>Araneoidea</taxon>
        <taxon>Nephilidae</taxon>
        <taxon>Nephila</taxon>
    </lineage>
</organism>
<keyword evidence="5" id="KW-0862">Zinc</keyword>
<feature type="compositionally biased region" description="Polar residues" evidence="11">
    <location>
        <begin position="83"/>
        <end position="98"/>
    </location>
</feature>
<dbReference type="AlphaFoldDB" id="A0A8X6JDP2"/>
<protein>
    <recommendedName>
        <fullName evidence="12">C2H2-type domain-containing protein</fullName>
    </recommendedName>
</protein>
<comment type="similarity">
    <text evidence="9">Belongs to the snail C2H2-type zinc-finger protein family.</text>
</comment>
<comment type="subcellular location">
    <subcellularLocation>
        <location evidence="1">Nucleus</location>
    </subcellularLocation>
</comment>
<evidence type="ECO:0000256" key="2">
    <source>
        <dbReference type="ARBA" id="ARBA00022723"/>
    </source>
</evidence>
<dbReference type="Proteomes" id="UP000887013">
    <property type="component" value="Unassembled WGS sequence"/>
</dbReference>
<feature type="compositionally biased region" description="Polar residues" evidence="11">
    <location>
        <begin position="117"/>
        <end position="137"/>
    </location>
</feature>
<evidence type="ECO:0000256" key="10">
    <source>
        <dbReference type="PROSITE-ProRule" id="PRU00042"/>
    </source>
</evidence>
<dbReference type="FunFam" id="3.30.160.60:FF:000446">
    <property type="entry name" value="Zinc finger protein"/>
    <property type="match status" value="1"/>
</dbReference>
<evidence type="ECO:0000256" key="1">
    <source>
        <dbReference type="ARBA" id="ARBA00004123"/>
    </source>
</evidence>
<feature type="domain" description="C2H2-type" evidence="12">
    <location>
        <begin position="195"/>
        <end position="222"/>
    </location>
</feature>
<evidence type="ECO:0000256" key="8">
    <source>
        <dbReference type="ARBA" id="ARBA00023242"/>
    </source>
</evidence>
<dbReference type="SMART" id="SM00355">
    <property type="entry name" value="ZnF_C2H2"/>
    <property type="match status" value="6"/>
</dbReference>
<feature type="domain" description="C2H2-type" evidence="12">
    <location>
        <begin position="281"/>
        <end position="309"/>
    </location>
</feature>
<evidence type="ECO:0000256" key="6">
    <source>
        <dbReference type="ARBA" id="ARBA00023015"/>
    </source>
</evidence>
<keyword evidence="3" id="KW-0677">Repeat</keyword>
<feature type="domain" description="C2H2-type" evidence="12">
    <location>
        <begin position="223"/>
        <end position="251"/>
    </location>
</feature>
<dbReference type="PROSITE" id="PS00028">
    <property type="entry name" value="ZINC_FINGER_C2H2_1"/>
    <property type="match status" value="5"/>
</dbReference>
<keyword evidence="4 10" id="KW-0863">Zinc-finger</keyword>
<dbReference type="InterPro" id="IPR013087">
    <property type="entry name" value="Znf_C2H2_type"/>
</dbReference>
<feature type="compositionally biased region" description="Basic and acidic residues" evidence="11">
    <location>
        <begin position="40"/>
        <end position="60"/>
    </location>
</feature>
<feature type="domain" description="C2H2-type" evidence="12">
    <location>
        <begin position="252"/>
        <end position="280"/>
    </location>
</feature>
<dbReference type="PANTHER" id="PTHR24388">
    <property type="entry name" value="ZINC FINGER PROTEIN"/>
    <property type="match status" value="1"/>
</dbReference>
<proteinExistence type="inferred from homology"/>
<evidence type="ECO:0000313" key="14">
    <source>
        <dbReference type="Proteomes" id="UP000887013"/>
    </source>
</evidence>
<feature type="domain" description="C2H2-type" evidence="12">
    <location>
        <begin position="140"/>
        <end position="166"/>
    </location>
</feature>
<accession>A0A8X6JDP2</accession>
<keyword evidence="2" id="KW-0479">Metal-binding</keyword>
<evidence type="ECO:0000256" key="11">
    <source>
        <dbReference type="SAM" id="MobiDB-lite"/>
    </source>
</evidence>
<comment type="caution">
    <text evidence="13">The sequence shown here is derived from an EMBL/GenBank/DDBJ whole genome shotgun (WGS) entry which is preliminary data.</text>
</comment>
<evidence type="ECO:0000256" key="7">
    <source>
        <dbReference type="ARBA" id="ARBA00023163"/>
    </source>
</evidence>
<dbReference type="Pfam" id="PF12874">
    <property type="entry name" value="zf-met"/>
    <property type="match status" value="1"/>
</dbReference>
<keyword evidence="14" id="KW-1185">Reference proteome</keyword>
<dbReference type="FunFam" id="3.30.160.60:FF:002343">
    <property type="entry name" value="Zinc finger protein 33A"/>
    <property type="match status" value="1"/>
</dbReference>
<dbReference type="EMBL" id="BMAW01047584">
    <property type="protein sequence ID" value="GFS61692.1"/>
    <property type="molecule type" value="Genomic_DNA"/>
</dbReference>
<feature type="domain" description="C2H2-type" evidence="12">
    <location>
        <begin position="167"/>
        <end position="194"/>
    </location>
</feature>
<dbReference type="GO" id="GO:0000978">
    <property type="term" value="F:RNA polymerase II cis-regulatory region sequence-specific DNA binding"/>
    <property type="evidence" value="ECO:0007669"/>
    <property type="project" value="TreeGrafter"/>
</dbReference>
<dbReference type="OrthoDB" id="6436585at2759"/>
<evidence type="ECO:0000313" key="13">
    <source>
        <dbReference type="EMBL" id="GFS61692.1"/>
    </source>
</evidence>
<keyword evidence="7" id="KW-0804">Transcription</keyword>
<evidence type="ECO:0000256" key="9">
    <source>
        <dbReference type="ARBA" id="ARBA00037948"/>
    </source>
</evidence>
<dbReference type="InterPro" id="IPR050527">
    <property type="entry name" value="Snail/Krueppel_Znf"/>
</dbReference>
<feature type="region of interest" description="Disordered" evidence="11">
    <location>
        <begin position="38"/>
        <end position="60"/>
    </location>
</feature>
<keyword evidence="8" id="KW-0539">Nucleus</keyword>
<reference evidence="13" key="1">
    <citation type="submission" date="2020-08" db="EMBL/GenBank/DDBJ databases">
        <title>Multicomponent nature underlies the extraordinary mechanical properties of spider dragline silk.</title>
        <authorList>
            <person name="Kono N."/>
            <person name="Nakamura H."/>
            <person name="Mori M."/>
            <person name="Yoshida Y."/>
            <person name="Ohtoshi R."/>
            <person name="Malay A.D."/>
            <person name="Moran D.A.P."/>
            <person name="Tomita M."/>
            <person name="Numata K."/>
            <person name="Arakawa K."/>
        </authorList>
    </citation>
    <scope>NUCLEOTIDE SEQUENCE</scope>
</reference>
<dbReference type="FunFam" id="3.30.160.60:FF:000912">
    <property type="entry name" value="Zinc finger protein 660"/>
    <property type="match status" value="1"/>
</dbReference>
<evidence type="ECO:0000256" key="5">
    <source>
        <dbReference type="ARBA" id="ARBA00022833"/>
    </source>
</evidence>
<dbReference type="Gene3D" id="3.30.160.60">
    <property type="entry name" value="Classic Zinc Finger"/>
    <property type="match status" value="5"/>
</dbReference>
<dbReference type="GO" id="GO:0008270">
    <property type="term" value="F:zinc ion binding"/>
    <property type="evidence" value="ECO:0007669"/>
    <property type="project" value="UniProtKB-KW"/>
</dbReference>
<evidence type="ECO:0000259" key="12">
    <source>
        <dbReference type="PROSITE" id="PS50157"/>
    </source>
</evidence>
<name>A0A8X6JDP2_NEPPI</name>